<comment type="caution">
    <text evidence="6">The sequence shown here is derived from an EMBL/GenBank/DDBJ whole genome shotgun (WGS) entry which is preliminary data.</text>
</comment>
<dbReference type="InterPro" id="IPR050950">
    <property type="entry name" value="HTH-type_LysR_regulators"/>
</dbReference>
<dbReference type="InterPro" id="IPR036390">
    <property type="entry name" value="WH_DNA-bd_sf"/>
</dbReference>
<evidence type="ECO:0000256" key="4">
    <source>
        <dbReference type="ARBA" id="ARBA00023163"/>
    </source>
</evidence>
<dbReference type="RefSeq" id="WP_003503087.1">
    <property type="nucleotide sequence ID" value="NZ_JADNHH010000089.1"/>
</dbReference>
<dbReference type="AlphaFoldDB" id="A0AAW5F977"/>
<evidence type="ECO:0000256" key="2">
    <source>
        <dbReference type="ARBA" id="ARBA00023015"/>
    </source>
</evidence>
<dbReference type="InterPro" id="IPR036388">
    <property type="entry name" value="WH-like_DNA-bd_sf"/>
</dbReference>
<evidence type="ECO:0000259" key="5">
    <source>
        <dbReference type="PROSITE" id="PS50931"/>
    </source>
</evidence>
<sequence>MTLKDMHYISLIAEEKSITKAAAILFVAQPALSQCVQKVERELGIPVFIRTASGVTLTAEGQRFLEFVHRTLHEEQQMKKEIEDIRHAQRGVVKLGFTGAQAACVLPHFLPRFKECCPLIDIVLEEAPSDKIEEMLVSGAIDAAILHPPVLSSGLECFELIHDRMVVVPRSNSDYRSFIVRKPGEDKPYLDIHFLEKEPVALTQARQRSRMATEQIFAKAGIIPQVRQVSRNLSTLDALAQVDYATVILPERQISAALREREYFLIEDEYSVPFGFWAALMQGNYVPLAARRVIEFLKEEFNLTDR</sequence>
<dbReference type="EMBL" id="JAINVB010000001">
    <property type="protein sequence ID" value="MCK0088371.1"/>
    <property type="molecule type" value="Genomic_DNA"/>
</dbReference>
<keyword evidence="2" id="KW-0805">Transcription regulation</keyword>
<keyword evidence="4" id="KW-0804">Transcription</keyword>
<dbReference type="GO" id="GO:0003677">
    <property type="term" value="F:DNA binding"/>
    <property type="evidence" value="ECO:0007669"/>
    <property type="project" value="UniProtKB-KW"/>
</dbReference>
<dbReference type="PROSITE" id="PS50931">
    <property type="entry name" value="HTH_LYSR"/>
    <property type="match status" value="1"/>
</dbReference>
<dbReference type="Gene3D" id="1.10.10.10">
    <property type="entry name" value="Winged helix-like DNA-binding domain superfamily/Winged helix DNA-binding domain"/>
    <property type="match status" value="1"/>
</dbReference>
<dbReference type="InterPro" id="IPR005119">
    <property type="entry name" value="LysR_subst-bd"/>
</dbReference>
<feature type="domain" description="HTH lysR-type" evidence="5">
    <location>
        <begin position="1"/>
        <end position="58"/>
    </location>
</feature>
<dbReference type="Proteomes" id="UP001203136">
    <property type="component" value="Unassembled WGS sequence"/>
</dbReference>
<dbReference type="Gene3D" id="3.40.190.290">
    <property type="match status" value="1"/>
</dbReference>
<dbReference type="SUPFAM" id="SSF46785">
    <property type="entry name" value="Winged helix' DNA-binding domain"/>
    <property type="match status" value="1"/>
</dbReference>
<dbReference type="InterPro" id="IPR000847">
    <property type="entry name" value="LysR_HTH_N"/>
</dbReference>
<protein>
    <submittedName>
        <fullName evidence="6">LysR family transcriptional regulator</fullName>
    </submittedName>
</protein>
<evidence type="ECO:0000313" key="6">
    <source>
        <dbReference type="EMBL" id="MCK0088371.1"/>
    </source>
</evidence>
<reference evidence="6" key="1">
    <citation type="journal article" date="2022" name="Cell Host Microbe">
        <title>Colonization of the live biotherapeutic product VE303 and modulation of the microbiota and metabolites in healthy volunteers.</title>
        <authorList>
            <person name="Dsouza M."/>
            <person name="Menon R."/>
            <person name="Crossette E."/>
            <person name="Bhattarai S.K."/>
            <person name="Schneider J."/>
            <person name="Kim Y.G."/>
            <person name="Reddy S."/>
            <person name="Caballero S."/>
            <person name="Felix C."/>
            <person name="Cornacchione L."/>
            <person name="Hendrickson J."/>
            <person name="Watson A.R."/>
            <person name="Minot S.S."/>
            <person name="Greenfield N."/>
            <person name="Schopf L."/>
            <person name="Szabady R."/>
            <person name="Patarroyo J."/>
            <person name="Smith W."/>
            <person name="Harrison P."/>
            <person name="Kuijper E.J."/>
            <person name="Kelly C.P."/>
            <person name="Olle B."/>
            <person name="Bobilev D."/>
            <person name="Silber J.L."/>
            <person name="Bucci V."/>
            <person name="Roberts B."/>
            <person name="Faith J."/>
            <person name="Norman J.M."/>
        </authorList>
    </citation>
    <scope>NUCLEOTIDE SEQUENCE</scope>
    <source>
        <strain evidence="6">VE303-04</strain>
    </source>
</reference>
<dbReference type="FunFam" id="1.10.10.10:FF:000001">
    <property type="entry name" value="LysR family transcriptional regulator"/>
    <property type="match status" value="1"/>
</dbReference>
<dbReference type="PANTHER" id="PTHR30419">
    <property type="entry name" value="HTH-TYPE TRANSCRIPTIONAL REGULATOR YBHD"/>
    <property type="match status" value="1"/>
</dbReference>
<comment type="similarity">
    <text evidence="1">Belongs to the LysR transcriptional regulatory family.</text>
</comment>
<dbReference type="Pfam" id="PF00126">
    <property type="entry name" value="HTH_1"/>
    <property type="match status" value="1"/>
</dbReference>
<name>A0AAW5F977_CLOSY</name>
<dbReference type="GO" id="GO:0003700">
    <property type="term" value="F:DNA-binding transcription factor activity"/>
    <property type="evidence" value="ECO:0007669"/>
    <property type="project" value="InterPro"/>
</dbReference>
<dbReference type="CDD" id="cd05466">
    <property type="entry name" value="PBP2_LTTR_substrate"/>
    <property type="match status" value="1"/>
</dbReference>
<dbReference type="GO" id="GO:0005829">
    <property type="term" value="C:cytosol"/>
    <property type="evidence" value="ECO:0007669"/>
    <property type="project" value="TreeGrafter"/>
</dbReference>
<evidence type="ECO:0000256" key="1">
    <source>
        <dbReference type="ARBA" id="ARBA00009437"/>
    </source>
</evidence>
<evidence type="ECO:0000256" key="3">
    <source>
        <dbReference type="ARBA" id="ARBA00023125"/>
    </source>
</evidence>
<keyword evidence="3" id="KW-0238">DNA-binding</keyword>
<dbReference type="SUPFAM" id="SSF53850">
    <property type="entry name" value="Periplasmic binding protein-like II"/>
    <property type="match status" value="1"/>
</dbReference>
<accession>A0AAW5F977</accession>
<dbReference type="Pfam" id="PF03466">
    <property type="entry name" value="LysR_substrate"/>
    <property type="match status" value="1"/>
</dbReference>
<organism evidence="6 7">
    <name type="scientific">Clostridium symbiosum</name>
    <name type="common">Bacteroides symbiosus</name>
    <dbReference type="NCBI Taxonomy" id="1512"/>
    <lineage>
        <taxon>Bacteria</taxon>
        <taxon>Bacillati</taxon>
        <taxon>Bacillota</taxon>
        <taxon>Clostridia</taxon>
        <taxon>Lachnospirales</taxon>
        <taxon>Lachnospiraceae</taxon>
        <taxon>Otoolea</taxon>
    </lineage>
</organism>
<gene>
    <name evidence="6" type="ORF">K5I21_21350</name>
</gene>
<evidence type="ECO:0000313" key="7">
    <source>
        <dbReference type="Proteomes" id="UP001203136"/>
    </source>
</evidence>
<dbReference type="PRINTS" id="PR00039">
    <property type="entry name" value="HTHLYSR"/>
</dbReference>
<proteinExistence type="inferred from homology"/>